<organism evidence="1 2">
    <name type="scientific">Paracoccus tibetensis</name>
    <dbReference type="NCBI Taxonomy" id="336292"/>
    <lineage>
        <taxon>Bacteria</taxon>
        <taxon>Pseudomonadati</taxon>
        <taxon>Pseudomonadota</taxon>
        <taxon>Alphaproteobacteria</taxon>
        <taxon>Rhodobacterales</taxon>
        <taxon>Paracoccaceae</taxon>
        <taxon>Paracoccus</taxon>
    </lineage>
</organism>
<dbReference type="EMBL" id="FMVT01000016">
    <property type="protein sequence ID" value="SCY91914.1"/>
    <property type="molecule type" value="Genomic_DNA"/>
</dbReference>
<keyword evidence="2" id="KW-1185">Reference proteome</keyword>
<protein>
    <submittedName>
        <fullName evidence="1">Uncharacterized protein</fullName>
    </submittedName>
</protein>
<sequence>MITIVHAADLPCRPEDLPRDALAEAGMLVLAGPGGAFDGLDLPEPPGRVGGRIIRLQHILPEPSAFALLADAVRLLRHLPAPWGALRYRRTGTPPAALDEGREVAWQIGDNGEITAFRLSPGAADDPLLPVLTRELAGRPLSDSRRFDFLAAALTAASAPAGPDAA</sequence>
<dbReference type="AlphaFoldDB" id="A0A1G5JUR4"/>
<evidence type="ECO:0000313" key="1">
    <source>
        <dbReference type="EMBL" id="SCY91914.1"/>
    </source>
</evidence>
<dbReference type="STRING" id="336292.SAMN05660710_03466"/>
<name>A0A1G5JUR4_9RHOB</name>
<evidence type="ECO:0000313" key="2">
    <source>
        <dbReference type="Proteomes" id="UP000199502"/>
    </source>
</evidence>
<accession>A0A1G5JUR4</accession>
<dbReference type="Proteomes" id="UP000199502">
    <property type="component" value="Unassembled WGS sequence"/>
</dbReference>
<proteinExistence type="predicted"/>
<gene>
    <name evidence="1" type="ORF">SAMN05660710_03466</name>
</gene>
<reference evidence="1 2" key="1">
    <citation type="submission" date="2016-10" db="EMBL/GenBank/DDBJ databases">
        <authorList>
            <person name="de Groot N.N."/>
        </authorList>
    </citation>
    <scope>NUCLEOTIDE SEQUENCE [LARGE SCALE GENOMIC DNA]</scope>
    <source>
        <strain evidence="1 2">CGMCC 1.8925</strain>
    </source>
</reference>